<organism evidence="1 2">
    <name type="scientific">Kaistella chaponensis</name>
    <dbReference type="NCBI Taxonomy" id="713588"/>
    <lineage>
        <taxon>Bacteria</taxon>
        <taxon>Pseudomonadati</taxon>
        <taxon>Bacteroidota</taxon>
        <taxon>Flavobacteriia</taxon>
        <taxon>Flavobacteriales</taxon>
        <taxon>Weeksellaceae</taxon>
        <taxon>Chryseobacterium group</taxon>
        <taxon>Kaistella</taxon>
    </lineage>
</organism>
<dbReference type="Proteomes" id="UP000185839">
    <property type="component" value="Unassembled WGS sequence"/>
</dbReference>
<name>A0A1N7M242_9FLAO</name>
<sequence length="475" mass="53554">MKTLLQLIMTLSSAIYCAQTIPDFNTKFENKNSNKLLTVSNSNLLLRDSVAIIPSNLKDDMKNLLNIEGEVAAYASAEYSKVTQKKIETLEEMQKCLKISEIKSNDPCLTNQSDFNEKMKKYGDSIQKFKALNEYFTYVQKSETETSIINTYDTGSILVPIPQYLQPDMQELMGIKENEVSAFACDNLRTIVIKRIDELGQKRKIYSNADTGQYSRQMIAYDKLIARYKALKTFFKTANSLGGTPNYLSRLLPLRSVMSAKYFFLYNNDEESVMFINKVGIQSNFSSSFSANADVVSGVIFPFKFTMATNISQQTSEKDSVATSKLMNGGLLNISLITPIIFSKWYIGNGKKVIIYIPVEYRFNVDDIKDKVAFNSTYNYHELSGYIMGTVDLLQKESIKDEATLFGAVKHSYFIGGSQFQSKISDNKFWLTQLTVGIKIKNKYTLSANIPIYSTSSVIKKQQAATVGITFEPGN</sequence>
<evidence type="ECO:0000313" key="2">
    <source>
        <dbReference type="Proteomes" id="UP000185839"/>
    </source>
</evidence>
<dbReference type="RefSeq" id="WP_143745532.1">
    <property type="nucleotide sequence ID" value="NZ_FTOI01000007.1"/>
</dbReference>
<dbReference type="EMBL" id="FTOI01000007">
    <property type="protein sequence ID" value="SIS80138.1"/>
    <property type="molecule type" value="Genomic_DNA"/>
</dbReference>
<dbReference type="OrthoDB" id="9823355at2"/>
<dbReference type="AlphaFoldDB" id="A0A1N7M242"/>
<evidence type="ECO:0000313" key="1">
    <source>
        <dbReference type="EMBL" id="SIS80138.1"/>
    </source>
</evidence>
<protein>
    <submittedName>
        <fullName evidence="1">Uncharacterized protein</fullName>
    </submittedName>
</protein>
<proteinExistence type="predicted"/>
<keyword evidence="2" id="KW-1185">Reference proteome</keyword>
<reference evidence="2" key="1">
    <citation type="submission" date="2017-01" db="EMBL/GenBank/DDBJ databases">
        <authorList>
            <person name="Varghese N."/>
            <person name="Submissions S."/>
        </authorList>
    </citation>
    <scope>NUCLEOTIDE SEQUENCE [LARGE SCALE GENOMIC DNA]</scope>
    <source>
        <strain evidence="2">DSM 23145</strain>
    </source>
</reference>
<accession>A0A1N7M242</accession>
<gene>
    <name evidence="1" type="ORF">SAMN05421789_10728</name>
</gene>